<organism evidence="2 3">
    <name type="scientific">Kwoniella shivajii</name>
    <dbReference type="NCBI Taxonomy" id="564305"/>
    <lineage>
        <taxon>Eukaryota</taxon>
        <taxon>Fungi</taxon>
        <taxon>Dikarya</taxon>
        <taxon>Basidiomycota</taxon>
        <taxon>Agaricomycotina</taxon>
        <taxon>Tremellomycetes</taxon>
        <taxon>Tremellales</taxon>
        <taxon>Cryptococcaceae</taxon>
        <taxon>Kwoniella</taxon>
    </lineage>
</organism>
<proteinExistence type="predicted"/>
<evidence type="ECO:0000256" key="1">
    <source>
        <dbReference type="SAM" id="MobiDB-lite"/>
    </source>
</evidence>
<feature type="compositionally biased region" description="Low complexity" evidence="1">
    <location>
        <begin position="73"/>
        <end position="88"/>
    </location>
</feature>
<feature type="compositionally biased region" description="Polar residues" evidence="1">
    <location>
        <begin position="162"/>
        <end position="178"/>
    </location>
</feature>
<feature type="compositionally biased region" description="Gly residues" evidence="1">
    <location>
        <begin position="99"/>
        <end position="109"/>
    </location>
</feature>
<feature type="region of interest" description="Disordered" evidence="1">
    <location>
        <begin position="162"/>
        <end position="208"/>
    </location>
</feature>
<feature type="compositionally biased region" description="Low complexity" evidence="1">
    <location>
        <begin position="254"/>
        <end position="270"/>
    </location>
</feature>
<evidence type="ECO:0000313" key="2">
    <source>
        <dbReference type="EMBL" id="WRT70570.1"/>
    </source>
</evidence>
<dbReference type="RefSeq" id="XP_062795309.1">
    <property type="nucleotide sequence ID" value="XM_062939258.1"/>
</dbReference>
<feature type="compositionally biased region" description="Low complexity" evidence="1">
    <location>
        <begin position="1"/>
        <end position="38"/>
    </location>
</feature>
<gene>
    <name evidence="2" type="ORF">IL334_007568</name>
</gene>
<reference evidence="2 3" key="1">
    <citation type="submission" date="2024-01" db="EMBL/GenBank/DDBJ databases">
        <title>Comparative genomics of Cryptococcus and Kwoniella reveals pathogenesis evolution and contrasting modes of karyotype evolution via chromosome fusion or intercentromeric recombination.</title>
        <authorList>
            <person name="Coelho M.A."/>
            <person name="David-Palma M."/>
            <person name="Shea T."/>
            <person name="Bowers K."/>
            <person name="McGinley-Smith S."/>
            <person name="Mohammad A.W."/>
            <person name="Gnirke A."/>
            <person name="Yurkov A.M."/>
            <person name="Nowrousian M."/>
            <person name="Sun S."/>
            <person name="Cuomo C.A."/>
            <person name="Heitman J."/>
        </authorList>
    </citation>
    <scope>NUCLEOTIDE SEQUENCE [LARGE SCALE GENOMIC DNA]</scope>
    <source>
        <strain evidence="2">CBS 11374</strain>
    </source>
</reference>
<feature type="compositionally biased region" description="Low complexity" evidence="1">
    <location>
        <begin position="197"/>
        <end position="206"/>
    </location>
</feature>
<dbReference type="GeneID" id="87959698"/>
<dbReference type="EMBL" id="CP141891">
    <property type="protein sequence ID" value="WRT70570.1"/>
    <property type="molecule type" value="Genomic_DNA"/>
</dbReference>
<keyword evidence="3" id="KW-1185">Reference proteome</keyword>
<evidence type="ECO:0000313" key="3">
    <source>
        <dbReference type="Proteomes" id="UP001329825"/>
    </source>
</evidence>
<name>A0ABZ1D904_9TREE</name>
<sequence length="310" mass="33104">MSTTITRSPSPTFTSSSSSPSSYSRRSYSSSPAASPAPFLTPNPFDNTSTFSRPLPRRLLSLQPTRPSPYPITSPISPLVSPISPISSATILNPTSSGIGNGNGKGRPGLGKSSGRPGISHRSHSFCASGNNSTYALASAPSKHLSPDKKILVAPPLERTISSLGSRGNCSPPTQQMQRPFKGSSDFDDYPNKIKGRTTPTRPRTPLGTIEGVLSEKDINQSTHNFTKQNNNQIPQSVIPTIFVHPSTTPPRPSLSTMRNPSNDSSRSSSYTIMTPTTPHDLLFGSIQEDEEDLESVKSVELAVSDLVIS</sequence>
<feature type="region of interest" description="Disordered" evidence="1">
    <location>
        <begin position="248"/>
        <end position="271"/>
    </location>
</feature>
<dbReference type="Proteomes" id="UP001329825">
    <property type="component" value="Chromosome 11"/>
</dbReference>
<accession>A0ABZ1D904</accession>
<protein>
    <submittedName>
        <fullName evidence="2">Uncharacterized protein</fullName>
    </submittedName>
</protein>
<feature type="compositionally biased region" description="Low complexity" evidence="1">
    <location>
        <begin position="49"/>
        <end position="65"/>
    </location>
</feature>
<feature type="region of interest" description="Disordered" evidence="1">
    <location>
        <begin position="1"/>
        <end position="126"/>
    </location>
</feature>